<reference evidence="2" key="2">
    <citation type="journal article" date="2023" name="IMA Fungus">
        <title>Comparative genomic study of the Penicillium genus elucidates a diverse pangenome and 15 lateral gene transfer events.</title>
        <authorList>
            <person name="Petersen C."/>
            <person name="Sorensen T."/>
            <person name="Nielsen M.R."/>
            <person name="Sondergaard T.E."/>
            <person name="Sorensen J.L."/>
            <person name="Fitzpatrick D.A."/>
            <person name="Frisvad J.C."/>
            <person name="Nielsen K.L."/>
        </authorList>
    </citation>
    <scope>NUCLEOTIDE SEQUENCE</scope>
    <source>
        <strain evidence="2">IBT 26290</strain>
    </source>
</reference>
<feature type="compositionally biased region" description="Low complexity" evidence="1">
    <location>
        <begin position="144"/>
        <end position="157"/>
    </location>
</feature>
<feature type="compositionally biased region" description="Polar residues" evidence="1">
    <location>
        <begin position="328"/>
        <end position="340"/>
    </location>
</feature>
<evidence type="ECO:0000313" key="3">
    <source>
        <dbReference type="Proteomes" id="UP001149163"/>
    </source>
</evidence>
<name>A0A9W9HWX7_9EURO</name>
<accession>A0A9W9HWX7</accession>
<feature type="compositionally biased region" description="Basic and acidic residues" evidence="1">
    <location>
        <begin position="30"/>
        <end position="39"/>
    </location>
</feature>
<dbReference type="GeneID" id="81428064"/>
<evidence type="ECO:0000256" key="1">
    <source>
        <dbReference type="SAM" id="MobiDB-lite"/>
    </source>
</evidence>
<comment type="caution">
    <text evidence="2">The sequence shown here is derived from an EMBL/GenBank/DDBJ whole genome shotgun (WGS) entry which is preliminary data.</text>
</comment>
<gene>
    <name evidence="2" type="ORF">N7482_006763</name>
</gene>
<sequence>MPRTLPWLLSPENDARVKRESTPRKRVKRERFPDDDPTPKKPPTSPEGRDFFRSSQTPPTSPARPCPAEEFLVEGLDNDDAWVMVEDEFYSIAQSFTQHLHYAEYVRRKKEAKAQSADAMKALERPTDGQTPIPKELRQRKEAAALAARQKAALEQAEGSEGNKEDTDDDDDAWAGTHLHGLMTSPRKSRSLAGIHTMKSFTRAAAGFGQAVSSNGDRAATRISPPAPLSRAAEAHRVELDEETASDEDDDLDGAVPIPIPPPRRLGSHGPASAESLHTKHGRSERNNTFRRKEEMSAPKRASHRPANGYKSRVQMLFDDLDELPEPSRSNSSTSDMQTDPSRKHTTDLGPETSNFETTNSRFNNVPTFLL</sequence>
<dbReference type="RefSeq" id="XP_056541317.1">
    <property type="nucleotide sequence ID" value="XM_056688888.1"/>
</dbReference>
<feature type="compositionally biased region" description="Basic and acidic residues" evidence="1">
    <location>
        <begin position="13"/>
        <end position="23"/>
    </location>
</feature>
<dbReference type="Proteomes" id="UP001149163">
    <property type="component" value="Unassembled WGS sequence"/>
</dbReference>
<feature type="compositionally biased region" description="Polar residues" evidence="1">
    <location>
        <begin position="352"/>
        <end position="371"/>
    </location>
</feature>
<feature type="region of interest" description="Disordered" evidence="1">
    <location>
        <begin position="1"/>
        <end position="67"/>
    </location>
</feature>
<feature type="compositionally biased region" description="Acidic residues" evidence="1">
    <location>
        <begin position="240"/>
        <end position="253"/>
    </location>
</feature>
<proteinExistence type="predicted"/>
<evidence type="ECO:0000313" key="2">
    <source>
        <dbReference type="EMBL" id="KAJ5159759.1"/>
    </source>
</evidence>
<reference evidence="2" key="1">
    <citation type="submission" date="2022-11" db="EMBL/GenBank/DDBJ databases">
        <authorList>
            <person name="Petersen C."/>
        </authorList>
    </citation>
    <scope>NUCLEOTIDE SEQUENCE</scope>
    <source>
        <strain evidence="2">IBT 26290</strain>
    </source>
</reference>
<feature type="compositionally biased region" description="Basic and acidic residues" evidence="1">
    <location>
        <begin position="282"/>
        <end position="298"/>
    </location>
</feature>
<dbReference type="OrthoDB" id="5374569at2759"/>
<dbReference type="AlphaFoldDB" id="A0A9W9HWX7"/>
<organism evidence="2 3">
    <name type="scientific">Penicillium canariense</name>
    <dbReference type="NCBI Taxonomy" id="189055"/>
    <lineage>
        <taxon>Eukaryota</taxon>
        <taxon>Fungi</taxon>
        <taxon>Dikarya</taxon>
        <taxon>Ascomycota</taxon>
        <taxon>Pezizomycotina</taxon>
        <taxon>Eurotiomycetes</taxon>
        <taxon>Eurotiomycetidae</taxon>
        <taxon>Eurotiales</taxon>
        <taxon>Aspergillaceae</taxon>
        <taxon>Penicillium</taxon>
    </lineage>
</organism>
<protein>
    <submittedName>
        <fullName evidence="2">Uncharacterized protein</fullName>
    </submittedName>
</protein>
<keyword evidence="3" id="KW-1185">Reference proteome</keyword>
<feature type="region of interest" description="Disordered" evidence="1">
    <location>
        <begin position="211"/>
        <end position="371"/>
    </location>
</feature>
<dbReference type="EMBL" id="JAPQKN010000004">
    <property type="protein sequence ID" value="KAJ5159759.1"/>
    <property type="molecule type" value="Genomic_DNA"/>
</dbReference>
<feature type="region of interest" description="Disordered" evidence="1">
    <location>
        <begin position="111"/>
        <end position="190"/>
    </location>
</feature>